<dbReference type="InterPro" id="IPR017850">
    <property type="entry name" value="Alkaline_phosphatase_core_sf"/>
</dbReference>
<evidence type="ECO:0000313" key="2">
    <source>
        <dbReference type="Proteomes" id="UP001320148"/>
    </source>
</evidence>
<reference evidence="1 2" key="1">
    <citation type="submission" date="2021-02" db="EMBL/GenBank/DDBJ databases">
        <title>Complete genome of Desulfoluna sp. strain ASN36.</title>
        <authorList>
            <person name="Takahashi A."/>
            <person name="Kojima H."/>
            <person name="Fukui M."/>
        </authorList>
    </citation>
    <scope>NUCLEOTIDE SEQUENCE [LARGE SCALE GENOMIC DNA]</scope>
    <source>
        <strain evidence="1 2">ASN36</strain>
    </source>
</reference>
<evidence type="ECO:0000313" key="1">
    <source>
        <dbReference type="EMBL" id="BCS97424.1"/>
    </source>
</evidence>
<gene>
    <name evidence="1" type="ORF">DSLASN_30560</name>
</gene>
<organism evidence="1 2">
    <name type="scientific">Desulfoluna limicola</name>
    <dbReference type="NCBI Taxonomy" id="2810562"/>
    <lineage>
        <taxon>Bacteria</taxon>
        <taxon>Pseudomonadati</taxon>
        <taxon>Thermodesulfobacteriota</taxon>
        <taxon>Desulfobacteria</taxon>
        <taxon>Desulfobacterales</taxon>
        <taxon>Desulfolunaceae</taxon>
        <taxon>Desulfoluna</taxon>
    </lineage>
</organism>
<accession>A0ABM7PJT4</accession>
<dbReference type="Pfam" id="PF08665">
    <property type="entry name" value="PglZ"/>
    <property type="match status" value="1"/>
</dbReference>
<keyword evidence="2" id="KW-1185">Reference proteome</keyword>
<dbReference type="EMBL" id="AP024488">
    <property type="protein sequence ID" value="BCS97424.1"/>
    <property type="molecule type" value="Genomic_DNA"/>
</dbReference>
<proteinExistence type="predicted"/>
<protein>
    <recommendedName>
        <fullName evidence="3">PglZ domain-containing protein</fullName>
    </recommendedName>
</protein>
<dbReference type="InterPro" id="IPR014060">
    <property type="entry name" value="PglZ"/>
</dbReference>
<dbReference type="NCBIfam" id="TIGR02687">
    <property type="entry name" value="BREX-1 system phosphatase PglZ type A"/>
    <property type="match status" value="1"/>
</dbReference>
<sequence length="831" mass="95036">MSEIQKALSRLFDENRIVFWYDTGRELRKEYEAVDLSGVEKIELSNNEFGVKHRLLREEPGQKFLLYHEGPRPADEENWLLDLLLGHEEFRTDQVGVWLTELGLRIEHAPLVEEHKEFFKTAKRREAFKKKRPESQKTSAVRLAMLAVCAASEPRVEAVLETLLEEHAGNKSEKLGLVERCGLSGCFWEFLATCFGYKSETPSLQDFLLELFRSCYQMETEGEPSLTNNAMVFLSRWRDNRHHVKTYREISREVAGLLDMEQELVNREYRSLLSVDHFDMVDMKILSEMAEEIRGRTLSLEACQSIVQQRMRCHWQDTFGAHYKALYFAADFFNTLQSIDISMESLADGLSRYTTSWHRVDALYRKFYRHYRSVNQITLLRPLAEEIESRYVNDFLLPLNSRWQERVDAAPAWQAGCMLRQDGFYERMVRPYIDAGKKIFVIVSDALRFEIGMELQHQILKEDRYGVTCEPMLSMLPSYTQLGMAALLPNKRLELQHDAHASVRVDGESASGTEGRSRILDAALPGKATAIQASDFLTMSRDQSRELVKQHQLIYLYQNHIDFVGDKRDSEERLIEAVQETLEELVVVVKKLANANASNILITADHGFLFQQGELEESDLSQAEPDGQSIFHRDRRFVSGKGLKPQAGLLSRTAEELGLSGEIELQFAKSVSRLKRKGSGMRFVHGGASLQEVVVPVLHVSKKRTSDVSVVEVDILQGASQVITSGQLGVTFYQTGPVTEKVQPRTLRAGIYSASGDLISQVKELVFDLGNENARERESTVSFVLSTKADQFNNQDVTLKLEELIPATTKYRHYKSANYVLRKAFQTDFDF</sequence>
<dbReference type="SUPFAM" id="SSF53649">
    <property type="entry name" value="Alkaline phosphatase-like"/>
    <property type="match status" value="1"/>
</dbReference>
<dbReference type="RefSeq" id="WP_236888850.1">
    <property type="nucleotide sequence ID" value="NZ_AP024488.1"/>
</dbReference>
<dbReference type="Proteomes" id="UP001320148">
    <property type="component" value="Chromosome"/>
</dbReference>
<name>A0ABM7PJT4_9BACT</name>
<evidence type="ECO:0008006" key="3">
    <source>
        <dbReference type="Google" id="ProtNLM"/>
    </source>
</evidence>